<dbReference type="InterPro" id="IPR008949">
    <property type="entry name" value="Isoprenoid_synthase_dom_sf"/>
</dbReference>
<evidence type="ECO:0000256" key="2">
    <source>
        <dbReference type="SAM" id="MobiDB-lite"/>
    </source>
</evidence>
<dbReference type="SFLD" id="SFLDS00005">
    <property type="entry name" value="Isoprenoid_Synthase_Type_I"/>
    <property type="match status" value="1"/>
</dbReference>
<keyword evidence="4" id="KW-1185">Reference proteome</keyword>
<dbReference type="EMBL" id="JAKWJU010000002">
    <property type="protein sequence ID" value="MCH6163205.1"/>
    <property type="molecule type" value="Genomic_DNA"/>
</dbReference>
<dbReference type="SFLD" id="SFLDG01020">
    <property type="entry name" value="Terpene_Cyclase_Like_2"/>
    <property type="match status" value="1"/>
</dbReference>
<dbReference type="Gene3D" id="1.10.600.10">
    <property type="entry name" value="Farnesyl Diphosphate Synthase"/>
    <property type="match status" value="1"/>
</dbReference>
<sequence length="289" mass="31951">MDDHLVDAFKKRHDYAGLRMYVEYQRDLMPLDGGPGPAPAGPVDRALADVWARTAPDLAPADRRRLRDACCAFVGSALWELANTLHGRIPDPVDYVEMRRRSAAGELGSEYCRSAMGRDLPAALREHRSVCRLREAAADIQGLRNDVYSYRKEIEHEEELNNGVAVVQDFLDCSLQDAVDVVGDLVELRTREFRRIVGTEVPAVIEEFAMPDGERRRVHAYIASLEERLAGGLAWYLGAPPRYPATQRYTVSRRRCLKTRPAGGLAGPTGLGTAAASPSRTLAGRGQPI</sequence>
<reference evidence="3" key="2">
    <citation type="journal article" date="2023" name="Int. J. Syst. Evol. Microbiol.">
        <title>Streptomyces marispadix sp. nov., isolated from marine beach sediment of the Northern Coast of Portugal.</title>
        <authorList>
            <person name="dos Santos J.D.N."/>
            <person name="Vitorino I.R."/>
            <person name="Kallscheuer N."/>
            <person name="Srivastava A."/>
            <person name="Krautwurst S."/>
            <person name="Marz M."/>
            <person name="Jogler C."/>
            <person name="Lobo Da Cunha A."/>
            <person name="Catita J."/>
            <person name="Goncalves H."/>
            <person name="Gonzalez I."/>
            <person name="Reyes F."/>
            <person name="Lage O.M."/>
        </authorList>
    </citation>
    <scope>NUCLEOTIDE SEQUENCE</scope>
    <source>
        <strain evidence="3">M600PL45_2</strain>
    </source>
</reference>
<evidence type="ECO:0000313" key="4">
    <source>
        <dbReference type="Proteomes" id="UP001166784"/>
    </source>
</evidence>
<comment type="caution">
    <text evidence="3">The sequence shown here is derived from an EMBL/GenBank/DDBJ whole genome shotgun (WGS) entry which is preliminary data.</text>
</comment>
<evidence type="ECO:0000256" key="1">
    <source>
        <dbReference type="ARBA" id="ARBA00023239"/>
    </source>
</evidence>
<name>A0ABS9T3T5_9ACTN</name>
<proteinExistence type="predicted"/>
<reference evidence="3" key="1">
    <citation type="submission" date="2022-03" db="EMBL/GenBank/DDBJ databases">
        <authorList>
            <person name="Santos J.D.N."/>
            <person name="Kallscheuer N."/>
            <person name="Jogler C."/>
            <person name="Lage O.M."/>
        </authorList>
    </citation>
    <scope>NUCLEOTIDE SEQUENCE</scope>
    <source>
        <strain evidence="3">M600PL45_2</strain>
    </source>
</reference>
<evidence type="ECO:0000313" key="3">
    <source>
        <dbReference type="EMBL" id="MCH6163205.1"/>
    </source>
</evidence>
<protein>
    <recommendedName>
        <fullName evidence="5">Terpene synthase</fullName>
    </recommendedName>
</protein>
<dbReference type="InterPro" id="IPR034686">
    <property type="entry name" value="Terpene_cyclase-like_2"/>
</dbReference>
<dbReference type="SUPFAM" id="SSF48576">
    <property type="entry name" value="Terpenoid synthases"/>
    <property type="match status" value="1"/>
</dbReference>
<dbReference type="Pfam" id="PF19086">
    <property type="entry name" value="Terpene_syn_C_2"/>
    <property type="match status" value="1"/>
</dbReference>
<evidence type="ECO:0008006" key="5">
    <source>
        <dbReference type="Google" id="ProtNLM"/>
    </source>
</evidence>
<accession>A0ABS9T3T5</accession>
<dbReference type="RefSeq" id="WP_241062037.1">
    <property type="nucleotide sequence ID" value="NZ_JAKWJU010000002.1"/>
</dbReference>
<feature type="region of interest" description="Disordered" evidence="2">
    <location>
        <begin position="260"/>
        <end position="289"/>
    </location>
</feature>
<organism evidence="3 4">
    <name type="scientific">Streptomyces marispadix</name>
    <dbReference type="NCBI Taxonomy" id="2922868"/>
    <lineage>
        <taxon>Bacteria</taxon>
        <taxon>Bacillati</taxon>
        <taxon>Actinomycetota</taxon>
        <taxon>Actinomycetes</taxon>
        <taxon>Kitasatosporales</taxon>
        <taxon>Streptomycetaceae</taxon>
        <taxon>Streptomyces</taxon>
    </lineage>
</organism>
<keyword evidence="1" id="KW-0456">Lyase</keyword>
<dbReference type="Proteomes" id="UP001166784">
    <property type="component" value="Unassembled WGS sequence"/>
</dbReference>
<gene>
    <name evidence="3" type="ORF">MMA15_23275</name>
</gene>